<dbReference type="SUPFAM" id="SSF54862">
    <property type="entry name" value="4Fe-4S ferredoxins"/>
    <property type="match status" value="1"/>
</dbReference>
<feature type="domain" description="4Fe-4S ferredoxin-type" evidence="1">
    <location>
        <begin position="314"/>
        <end position="341"/>
    </location>
</feature>
<comment type="caution">
    <text evidence="2">The sequence shown here is derived from an EMBL/GenBank/DDBJ whole genome shotgun (WGS) entry which is preliminary data.</text>
</comment>
<dbReference type="Pfam" id="PF14697">
    <property type="entry name" value="Fer4_21"/>
    <property type="match status" value="1"/>
</dbReference>
<feature type="domain" description="4Fe-4S ferredoxin-type" evidence="1">
    <location>
        <begin position="283"/>
        <end position="312"/>
    </location>
</feature>
<dbReference type="EMBL" id="BART01006055">
    <property type="protein sequence ID" value="GAG57072.1"/>
    <property type="molecule type" value="Genomic_DNA"/>
</dbReference>
<evidence type="ECO:0000259" key="1">
    <source>
        <dbReference type="PROSITE" id="PS51379"/>
    </source>
</evidence>
<dbReference type="Gene3D" id="3.30.70.20">
    <property type="match status" value="2"/>
</dbReference>
<proteinExistence type="predicted"/>
<reference evidence="2" key="1">
    <citation type="journal article" date="2014" name="Front. Microbiol.">
        <title>High frequency of phylogenetically diverse reductive dehalogenase-homologous genes in deep subseafloor sedimentary metagenomes.</title>
        <authorList>
            <person name="Kawai M."/>
            <person name="Futagami T."/>
            <person name="Toyoda A."/>
            <person name="Takaki Y."/>
            <person name="Nishi S."/>
            <person name="Hori S."/>
            <person name="Arai W."/>
            <person name="Tsubouchi T."/>
            <person name="Morono Y."/>
            <person name="Uchiyama I."/>
            <person name="Ito T."/>
            <person name="Fujiyama A."/>
            <person name="Inagaki F."/>
            <person name="Takami H."/>
        </authorList>
    </citation>
    <scope>NUCLEOTIDE SEQUENCE</scope>
    <source>
        <strain evidence="2">Expedition CK06-06</strain>
    </source>
</reference>
<name>X0ZFX1_9ZZZZ</name>
<sequence length="371" mass="41977">MIDTNKDVYRKLQEHLNKMPVGFPTTQSGVEIRVLKHLFTPEDAEVALKLKFQPEPLKRVYKRFKKSGITLEELEQKLDKMFFKGLINRGSRNIGDTEEKYYANAALAVGMYEYQLGKLTKEFYNDHEQYLDEAFIDEYNSSGIPQLRVIPIEETINFEQEIGSYDDMRNLIEIAGEPIAVAECICRQAKELIGEPCTKTKLVESCFSFRFAAKSYLERGQARQISKEEALEILRKAEEDGLVLQPGNSLRPMSICTCCGCCCGILTHQKKIPEPAQFFATNYYAEVDQDSCIGCGTCVERCNMDAIQLKDAVAHVDLTRCIGCGVCVPTCTSDAMKLSKKEEETLPPRNTLATYMTIMDKKAELARADKI</sequence>
<dbReference type="InterPro" id="IPR017896">
    <property type="entry name" value="4Fe4S_Fe-S-bd"/>
</dbReference>
<gene>
    <name evidence="2" type="ORF">S01H4_13765</name>
</gene>
<dbReference type="AlphaFoldDB" id="X0ZFX1"/>
<organism evidence="2">
    <name type="scientific">marine sediment metagenome</name>
    <dbReference type="NCBI Taxonomy" id="412755"/>
    <lineage>
        <taxon>unclassified sequences</taxon>
        <taxon>metagenomes</taxon>
        <taxon>ecological metagenomes</taxon>
    </lineage>
</organism>
<protein>
    <recommendedName>
        <fullName evidence="1">4Fe-4S ferredoxin-type domain-containing protein</fullName>
    </recommendedName>
</protein>
<dbReference type="PROSITE" id="PS51379">
    <property type="entry name" value="4FE4S_FER_2"/>
    <property type="match status" value="2"/>
</dbReference>
<evidence type="ECO:0000313" key="2">
    <source>
        <dbReference type="EMBL" id="GAG57072.1"/>
    </source>
</evidence>
<accession>X0ZFX1</accession>